<accession>A0ABN6C557</accession>
<name>A0ABN6C557_9ACTN</name>
<dbReference type="Proteomes" id="UP000676967">
    <property type="component" value="Chromosome"/>
</dbReference>
<evidence type="ECO:0000256" key="1">
    <source>
        <dbReference type="SAM" id="MobiDB-lite"/>
    </source>
</evidence>
<keyword evidence="2" id="KW-0732">Signal</keyword>
<feature type="region of interest" description="Disordered" evidence="1">
    <location>
        <begin position="27"/>
        <end position="46"/>
    </location>
</feature>
<evidence type="ECO:0000313" key="4">
    <source>
        <dbReference type="Proteomes" id="UP000676967"/>
    </source>
</evidence>
<protein>
    <submittedName>
        <fullName evidence="3">Uncharacterized protein</fullName>
    </submittedName>
</protein>
<feature type="chain" id="PRO_5045319250" evidence="2">
    <location>
        <begin position="25"/>
        <end position="268"/>
    </location>
</feature>
<gene>
    <name evidence="3" type="ORF">Aiant_12460</name>
</gene>
<dbReference type="EMBL" id="AP023356">
    <property type="protein sequence ID" value="BCJ40589.1"/>
    <property type="molecule type" value="Genomic_DNA"/>
</dbReference>
<reference evidence="3 4" key="1">
    <citation type="submission" date="2020-08" db="EMBL/GenBank/DDBJ databases">
        <title>Whole genome shotgun sequence of Actinoplanes ianthinogenes NBRC 13996.</title>
        <authorList>
            <person name="Komaki H."/>
            <person name="Tamura T."/>
        </authorList>
    </citation>
    <scope>NUCLEOTIDE SEQUENCE [LARGE SCALE GENOMIC DNA]</scope>
    <source>
        <strain evidence="3 4">NBRC 13996</strain>
    </source>
</reference>
<keyword evidence="4" id="KW-1185">Reference proteome</keyword>
<feature type="signal peptide" evidence="2">
    <location>
        <begin position="1"/>
        <end position="24"/>
    </location>
</feature>
<proteinExistence type="predicted"/>
<organism evidence="3 4">
    <name type="scientific">Actinoplanes ianthinogenes</name>
    <dbReference type="NCBI Taxonomy" id="122358"/>
    <lineage>
        <taxon>Bacteria</taxon>
        <taxon>Bacillati</taxon>
        <taxon>Actinomycetota</taxon>
        <taxon>Actinomycetes</taxon>
        <taxon>Micromonosporales</taxon>
        <taxon>Micromonosporaceae</taxon>
        <taxon>Actinoplanes</taxon>
    </lineage>
</organism>
<evidence type="ECO:0000313" key="3">
    <source>
        <dbReference type="EMBL" id="BCJ40589.1"/>
    </source>
</evidence>
<evidence type="ECO:0000256" key="2">
    <source>
        <dbReference type="SAM" id="SignalP"/>
    </source>
</evidence>
<sequence length="268" mass="29686">MIRHQRLSRRRLMLVVLGAATGLAAGCRGPSGHDDPPAPPASPDPSLLRDDLAAGVSVEDRGFATFPVPGGPPTRRIVGTAAVFRNTTNQPMRVHVRFRFVDSAGRGWHSEEFDDWAGILSTGWAYLPAGQAVDLGNMLQVDAAEADRIAGIMLYVIGQPAPVSTLLPPKRLQLKPRPHPRDEWDYVTFDLDNPRGYFDEPNYGLVYRSAEGRLIGGWFVDRAFWFHLKSELPKGETDRYPQGTSRHTLPTWLPPGIQPAGVTMYLWP</sequence>
<dbReference type="PROSITE" id="PS51257">
    <property type="entry name" value="PROKAR_LIPOPROTEIN"/>
    <property type="match status" value="1"/>
</dbReference>